<reference evidence="3 4" key="1">
    <citation type="submission" date="2013-08" db="EMBL/GenBank/DDBJ databases">
        <authorList>
            <person name="Weinstock G."/>
            <person name="Sodergren E."/>
            <person name="Wylie T."/>
            <person name="Fulton L."/>
            <person name="Fulton R."/>
            <person name="Fronick C."/>
            <person name="O'Laughlin M."/>
            <person name="Godfrey J."/>
            <person name="Miner T."/>
            <person name="Herter B."/>
            <person name="Appelbaum E."/>
            <person name="Cordes M."/>
            <person name="Lek S."/>
            <person name="Wollam A."/>
            <person name="Pepin K.H."/>
            <person name="Palsikar V.B."/>
            <person name="Mitreva M."/>
            <person name="Wilson R.K."/>
        </authorList>
    </citation>
    <scope>NUCLEOTIDE SEQUENCE [LARGE SCALE GENOMIC DNA]</scope>
    <source>
        <strain evidence="3 4">ATCC BAA-474</strain>
    </source>
</reference>
<evidence type="ECO:0000313" key="4">
    <source>
        <dbReference type="Proteomes" id="UP000017081"/>
    </source>
</evidence>
<accession>U7V7V2</accession>
<dbReference type="STRING" id="1319815.HMPREF0202_02437"/>
<keyword evidence="2" id="KW-0472">Membrane</keyword>
<protein>
    <submittedName>
        <fullName evidence="3">Uncharacterized protein</fullName>
    </submittedName>
</protein>
<gene>
    <name evidence="3" type="ORF">HMPREF0202_02437</name>
</gene>
<feature type="transmembrane region" description="Helical" evidence="2">
    <location>
        <begin position="12"/>
        <end position="31"/>
    </location>
</feature>
<evidence type="ECO:0000256" key="2">
    <source>
        <dbReference type="SAM" id="Phobius"/>
    </source>
</evidence>
<feature type="transmembrane region" description="Helical" evidence="2">
    <location>
        <begin position="43"/>
        <end position="63"/>
    </location>
</feature>
<feature type="transmembrane region" description="Helical" evidence="2">
    <location>
        <begin position="140"/>
        <end position="161"/>
    </location>
</feature>
<keyword evidence="4" id="KW-1185">Reference proteome</keyword>
<name>U7V7V2_9FUSO</name>
<dbReference type="AlphaFoldDB" id="U7V7V2"/>
<keyword evidence="1" id="KW-0175">Coiled coil</keyword>
<organism evidence="3 4">
    <name type="scientific">Cetobacterium somerae ATCC BAA-474</name>
    <dbReference type="NCBI Taxonomy" id="1319815"/>
    <lineage>
        <taxon>Bacteria</taxon>
        <taxon>Fusobacteriati</taxon>
        <taxon>Fusobacteriota</taxon>
        <taxon>Fusobacteriia</taxon>
        <taxon>Fusobacteriales</taxon>
        <taxon>Fusobacteriaceae</taxon>
        <taxon>Cetobacterium</taxon>
    </lineage>
</organism>
<keyword evidence="2" id="KW-1133">Transmembrane helix</keyword>
<dbReference type="Proteomes" id="UP000017081">
    <property type="component" value="Unassembled WGS sequence"/>
</dbReference>
<evidence type="ECO:0000256" key="1">
    <source>
        <dbReference type="SAM" id="Coils"/>
    </source>
</evidence>
<sequence length="294" mass="34865">MKKIKWLFSFKYIYIISLIYFFLGYFYPNLLQINNIYLYIKEYFGIYEKLLWIFLVGYGFSMFMKNPNKRVVLKTRLFFMIILGIATGYLYLLDSLKEQMEGTMDSIQQYVIQVGLLNINLGYIELYTFLKIFPNVKTNVFAGSLIFIIFLSVIVICGKMIRKLILSVINFFKGQILRIKEERRLKEEQIRLEKQAKLEKDIYDEICNIQKAYQEKDLLEMEVKEANLEEVPENDLILQVNISQEFEENLENIVVENEEDKENDIERIDEDDDISIQIPEKERDISTVGISTAN</sequence>
<dbReference type="HOGENOM" id="CLU_945596_0_0_0"/>
<feature type="coiled-coil region" evidence="1">
    <location>
        <begin position="209"/>
        <end position="263"/>
    </location>
</feature>
<keyword evidence="2" id="KW-0812">Transmembrane</keyword>
<proteinExistence type="predicted"/>
<feature type="transmembrane region" description="Helical" evidence="2">
    <location>
        <begin position="75"/>
        <end position="92"/>
    </location>
</feature>
<comment type="caution">
    <text evidence="3">The sequence shown here is derived from an EMBL/GenBank/DDBJ whole genome shotgun (WGS) entry which is preliminary data.</text>
</comment>
<dbReference type="RefSeq" id="WP_023051967.1">
    <property type="nucleotide sequence ID" value="NZ_CP173065.2"/>
</dbReference>
<evidence type="ECO:0000313" key="3">
    <source>
        <dbReference type="EMBL" id="ERT67194.1"/>
    </source>
</evidence>
<dbReference type="EMBL" id="AXZF01000120">
    <property type="protein sequence ID" value="ERT67194.1"/>
    <property type="molecule type" value="Genomic_DNA"/>
</dbReference>
<dbReference type="eggNOG" id="ENOG50330S7">
    <property type="taxonomic scope" value="Bacteria"/>
</dbReference>